<dbReference type="AlphaFoldDB" id="A0A4R4YB87"/>
<keyword evidence="3" id="KW-1185">Reference proteome</keyword>
<dbReference type="GO" id="GO:0003677">
    <property type="term" value="F:DNA binding"/>
    <property type="evidence" value="ECO:0007669"/>
    <property type="project" value="InterPro"/>
</dbReference>
<organism evidence="2 3">
    <name type="scientific">Saccharopolyspora elongata</name>
    <dbReference type="NCBI Taxonomy" id="2530387"/>
    <lineage>
        <taxon>Bacteria</taxon>
        <taxon>Bacillati</taxon>
        <taxon>Actinomycetota</taxon>
        <taxon>Actinomycetes</taxon>
        <taxon>Pseudonocardiales</taxon>
        <taxon>Pseudonocardiaceae</taxon>
        <taxon>Saccharopolyspora</taxon>
    </lineage>
</organism>
<dbReference type="PROSITE" id="PS50943">
    <property type="entry name" value="HTH_CROC1"/>
    <property type="match status" value="1"/>
</dbReference>
<protein>
    <submittedName>
        <fullName evidence="2">XRE family transcriptional regulator</fullName>
    </submittedName>
</protein>
<reference evidence="2 3" key="1">
    <citation type="submission" date="2019-03" db="EMBL/GenBank/DDBJ databases">
        <title>Draft genome sequences of novel Actinobacteria.</title>
        <authorList>
            <person name="Sahin N."/>
            <person name="Ay H."/>
            <person name="Saygin H."/>
        </authorList>
    </citation>
    <scope>NUCLEOTIDE SEQUENCE [LARGE SCALE GENOMIC DNA]</scope>
    <source>
        <strain evidence="2 3">7K502</strain>
    </source>
</reference>
<evidence type="ECO:0000259" key="1">
    <source>
        <dbReference type="PROSITE" id="PS50943"/>
    </source>
</evidence>
<evidence type="ECO:0000313" key="3">
    <source>
        <dbReference type="Proteomes" id="UP000294947"/>
    </source>
</evidence>
<dbReference type="OrthoDB" id="3687959at2"/>
<proteinExistence type="predicted"/>
<dbReference type="CDD" id="cd00093">
    <property type="entry name" value="HTH_XRE"/>
    <property type="match status" value="1"/>
</dbReference>
<name>A0A4R4YB87_9PSEU</name>
<feature type="domain" description="HTH cro/C1-type" evidence="1">
    <location>
        <begin position="14"/>
        <end position="68"/>
    </location>
</feature>
<dbReference type="SMART" id="SM00530">
    <property type="entry name" value="HTH_XRE"/>
    <property type="match status" value="1"/>
</dbReference>
<dbReference type="InterPro" id="IPR010982">
    <property type="entry name" value="Lambda_DNA-bd_dom_sf"/>
</dbReference>
<evidence type="ECO:0000313" key="2">
    <source>
        <dbReference type="EMBL" id="TDD41039.1"/>
    </source>
</evidence>
<dbReference type="Proteomes" id="UP000294947">
    <property type="component" value="Unassembled WGS sequence"/>
</dbReference>
<gene>
    <name evidence="2" type="ORF">E1288_33930</name>
</gene>
<dbReference type="InterPro" id="IPR043917">
    <property type="entry name" value="DUF5753"/>
</dbReference>
<sequence length="280" mass="30818">MADTPRARALAKELRAARKTAGLTLHQLGEALGWSEAKISRIETARRGVKVPAVEAILDVLKVHGEDRERLLKLARDIREPAWWELGRDLPQQLTALIDAEQRAKRITNVSLNTIPGLLQTRAYTRQIMEAGGVPEEALEENVGIRQMRQGILSKRQPVELRSFVDETALLRPVGGPQVMAEQLRQVLSAGDAPNVTVRVLSLDGGAHAGLSGTFVLMEFPSSKPIVFLEGRSSGAFIDGEEDVQLFHEAIESLEAQASDPAASKEILMRYQKQYESEAT</sequence>
<dbReference type="InterPro" id="IPR001387">
    <property type="entry name" value="Cro/C1-type_HTH"/>
</dbReference>
<comment type="caution">
    <text evidence="2">The sequence shown here is derived from an EMBL/GenBank/DDBJ whole genome shotgun (WGS) entry which is preliminary data.</text>
</comment>
<accession>A0A4R4YB87</accession>
<dbReference type="Gene3D" id="1.10.260.40">
    <property type="entry name" value="lambda repressor-like DNA-binding domains"/>
    <property type="match status" value="1"/>
</dbReference>
<dbReference type="RefSeq" id="WP_132492594.1">
    <property type="nucleotide sequence ID" value="NZ_SMKW01000063.1"/>
</dbReference>
<dbReference type="SUPFAM" id="SSF47413">
    <property type="entry name" value="lambda repressor-like DNA-binding domains"/>
    <property type="match status" value="1"/>
</dbReference>
<dbReference type="Pfam" id="PF19054">
    <property type="entry name" value="DUF5753"/>
    <property type="match status" value="1"/>
</dbReference>
<dbReference type="EMBL" id="SMKW01000063">
    <property type="protein sequence ID" value="TDD41039.1"/>
    <property type="molecule type" value="Genomic_DNA"/>
</dbReference>
<dbReference type="Pfam" id="PF13560">
    <property type="entry name" value="HTH_31"/>
    <property type="match status" value="1"/>
</dbReference>